<keyword evidence="2" id="KW-1185">Reference proteome</keyword>
<comment type="caution">
    <text evidence="1">The sequence shown here is derived from an EMBL/GenBank/DDBJ whole genome shotgun (WGS) entry which is preliminary data.</text>
</comment>
<dbReference type="EMBL" id="CM029044">
    <property type="protein sequence ID" value="KAG2604005.1"/>
    <property type="molecule type" value="Genomic_DNA"/>
</dbReference>
<reference evidence="1" key="1">
    <citation type="submission" date="2020-05" db="EMBL/GenBank/DDBJ databases">
        <title>WGS assembly of Panicum virgatum.</title>
        <authorList>
            <person name="Lovell J.T."/>
            <person name="Jenkins J."/>
            <person name="Shu S."/>
            <person name="Juenger T.E."/>
            <person name="Schmutz J."/>
        </authorList>
    </citation>
    <scope>NUCLEOTIDE SEQUENCE</scope>
    <source>
        <strain evidence="1">AP13</strain>
    </source>
</reference>
<accession>A0A8T0T457</accession>
<proteinExistence type="predicted"/>
<name>A0A8T0T457_PANVG</name>
<sequence>IPKVLDRDRTNWKDLVVDIATEINLGSNNKLRVTYWDKINRSYEEVSSDQKLIDAIDMYWEIRRLSLQVCVMKKDDSDSVHEIGRKQNMPCVLQGSTETSDAQIIAVPSSETAPSLLEP</sequence>
<feature type="non-terminal residue" evidence="1">
    <location>
        <position position="119"/>
    </location>
</feature>
<protein>
    <submittedName>
        <fullName evidence="1">Uncharacterized protein</fullName>
    </submittedName>
</protein>
<feature type="non-terminal residue" evidence="1">
    <location>
        <position position="1"/>
    </location>
</feature>
<dbReference type="Proteomes" id="UP000823388">
    <property type="component" value="Chromosome 4N"/>
</dbReference>
<evidence type="ECO:0000313" key="2">
    <source>
        <dbReference type="Proteomes" id="UP000823388"/>
    </source>
</evidence>
<gene>
    <name evidence="1" type="ORF">PVAP13_4NG035801</name>
</gene>
<organism evidence="1 2">
    <name type="scientific">Panicum virgatum</name>
    <name type="common">Blackwell switchgrass</name>
    <dbReference type="NCBI Taxonomy" id="38727"/>
    <lineage>
        <taxon>Eukaryota</taxon>
        <taxon>Viridiplantae</taxon>
        <taxon>Streptophyta</taxon>
        <taxon>Embryophyta</taxon>
        <taxon>Tracheophyta</taxon>
        <taxon>Spermatophyta</taxon>
        <taxon>Magnoliopsida</taxon>
        <taxon>Liliopsida</taxon>
        <taxon>Poales</taxon>
        <taxon>Poaceae</taxon>
        <taxon>PACMAD clade</taxon>
        <taxon>Panicoideae</taxon>
        <taxon>Panicodae</taxon>
        <taxon>Paniceae</taxon>
        <taxon>Panicinae</taxon>
        <taxon>Panicum</taxon>
        <taxon>Panicum sect. Hiantes</taxon>
    </lineage>
</organism>
<dbReference type="AlphaFoldDB" id="A0A8T0T457"/>
<evidence type="ECO:0000313" key="1">
    <source>
        <dbReference type="EMBL" id="KAG2604005.1"/>
    </source>
</evidence>